<organism evidence="8 9">
    <name type="scientific">Ferroglobus placidus (strain DSM 10642 / AEDII12DO)</name>
    <dbReference type="NCBI Taxonomy" id="589924"/>
    <lineage>
        <taxon>Archaea</taxon>
        <taxon>Methanobacteriati</taxon>
        <taxon>Methanobacteriota</taxon>
        <taxon>Archaeoglobi</taxon>
        <taxon>Archaeoglobales</taxon>
        <taxon>Archaeoglobaceae</taxon>
        <taxon>Ferroglobus</taxon>
    </lineage>
</organism>
<keyword evidence="4" id="KW-0479">Metal-binding</keyword>
<dbReference type="eggNOG" id="arCOG00662">
    <property type="taxonomic scope" value="Archaea"/>
</dbReference>
<dbReference type="CDD" id="cd01335">
    <property type="entry name" value="Radical_SAM"/>
    <property type="match status" value="1"/>
</dbReference>
<protein>
    <submittedName>
        <fullName evidence="8">Radical SAM domain protein</fullName>
    </submittedName>
</protein>
<dbReference type="InterPro" id="IPR006638">
    <property type="entry name" value="Elp3/MiaA/NifB-like_rSAM"/>
</dbReference>
<dbReference type="PANTHER" id="PTHR43076">
    <property type="entry name" value="FO SYNTHASE (COFH)"/>
    <property type="match status" value="1"/>
</dbReference>
<dbReference type="InterPro" id="IPR058240">
    <property type="entry name" value="rSAM_sf"/>
</dbReference>
<evidence type="ECO:0000256" key="1">
    <source>
        <dbReference type="ARBA" id="ARBA00001966"/>
    </source>
</evidence>
<dbReference type="SUPFAM" id="SSF102114">
    <property type="entry name" value="Radical SAM enzymes"/>
    <property type="match status" value="1"/>
</dbReference>
<dbReference type="GO" id="GO:0046872">
    <property type="term" value="F:metal ion binding"/>
    <property type="evidence" value="ECO:0007669"/>
    <property type="project" value="UniProtKB-KW"/>
</dbReference>
<dbReference type="InterPro" id="IPR016779">
    <property type="entry name" value="rSAM_MSMEG0568"/>
</dbReference>
<dbReference type="GO" id="GO:0044689">
    <property type="term" value="F:7,8-didemethyl-8-hydroxy-5-deazariboflavin synthase activity"/>
    <property type="evidence" value="ECO:0007669"/>
    <property type="project" value="TreeGrafter"/>
</dbReference>
<sequence>MLDWRTKLEIIVKGVRGNVRSYRKSGGGPTGGVGFEVEGSVVSAPNKQKFVENSPYRIEKIDEKYYLFKNDEVVGEVKLPKAEYYSKPTSFGVEAGKIVALDGINALVTAVSRRCVLWKKKRCKFCSIEIGLENSIVEKTPEMIAEAAKMAYEEDNSRHLTITSGIMPGKDKGAVKISEVVKAVKEKVDIPIHVQVDVVDRDFLEMLYESGADTIGIHAEVLDEKIRSNVVPGKPKLEEYFKAWENAVDIFGKWKVNSWIVLGFGEDKFVTAENVERMVEIGITPFLAPYRPPPYSNEQPVNLDEVVKIYELVESYVKHVKINKAEAGCFTCGGCTAVKELIAKR</sequence>
<dbReference type="PROSITE" id="PS51918">
    <property type="entry name" value="RADICAL_SAM"/>
    <property type="match status" value="1"/>
</dbReference>
<dbReference type="InterPro" id="IPR007197">
    <property type="entry name" value="rSAM"/>
</dbReference>
<dbReference type="PANTHER" id="PTHR43076:SF1">
    <property type="entry name" value="LIPOYL SYNTHASE 2"/>
    <property type="match status" value="1"/>
</dbReference>
<evidence type="ECO:0000256" key="5">
    <source>
        <dbReference type="ARBA" id="ARBA00023004"/>
    </source>
</evidence>
<dbReference type="GO" id="GO:0051539">
    <property type="term" value="F:4 iron, 4 sulfur cluster binding"/>
    <property type="evidence" value="ECO:0007669"/>
    <property type="project" value="UniProtKB-KW"/>
</dbReference>
<dbReference type="InterPro" id="IPR034405">
    <property type="entry name" value="F420"/>
</dbReference>
<reference evidence="9" key="1">
    <citation type="submission" date="2010-02" db="EMBL/GenBank/DDBJ databases">
        <title>Complete sequence of Ferroglobus placidus DSM 10642.</title>
        <authorList>
            <consortium name="US DOE Joint Genome Institute"/>
            <person name="Lucas S."/>
            <person name="Copeland A."/>
            <person name="Lapidus A."/>
            <person name="Cheng J.-F."/>
            <person name="Bruce D."/>
            <person name="Goodwin L."/>
            <person name="Pitluck S."/>
            <person name="Saunders E."/>
            <person name="Brettin T."/>
            <person name="Detter J.C."/>
            <person name="Han C."/>
            <person name="Tapia R."/>
            <person name="Larimer F."/>
            <person name="Land M."/>
            <person name="Hauser L."/>
            <person name="Kyrpides N."/>
            <person name="Ivanova N."/>
            <person name="Holmes D."/>
            <person name="Lovley D."/>
            <person name="Kyrpides N."/>
            <person name="Anderson I.J."/>
            <person name="Woyke T."/>
        </authorList>
    </citation>
    <scope>NUCLEOTIDE SEQUENCE [LARGE SCALE GENOMIC DNA]</scope>
    <source>
        <strain evidence="9">DSM 10642 / AEDII12DO</strain>
    </source>
</reference>
<proteinExistence type="predicted"/>
<evidence type="ECO:0000256" key="6">
    <source>
        <dbReference type="ARBA" id="ARBA00023014"/>
    </source>
</evidence>
<dbReference type="STRING" id="589924.Ferp_2547"/>
<feature type="domain" description="Radical SAM core" evidence="7">
    <location>
        <begin position="101"/>
        <end position="323"/>
    </location>
</feature>
<keyword evidence="9" id="KW-1185">Reference proteome</keyword>
<dbReference type="InterPro" id="IPR013785">
    <property type="entry name" value="Aldolase_TIM"/>
</dbReference>
<dbReference type="OrthoDB" id="73529at2157"/>
<dbReference type="RefSeq" id="WP_012966984.1">
    <property type="nucleotide sequence ID" value="NC_013849.1"/>
</dbReference>
<evidence type="ECO:0000313" key="8">
    <source>
        <dbReference type="EMBL" id="ADC66652.1"/>
    </source>
</evidence>
<comment type="cofactor">
    <cofactor evidence="1">
        <name>[4Fe-4S] cluster</name>
        <dbReference type="ChEBI" id="CHEBI:49883"/>
    </cofactor>
</comment>
<dbReference type="GeneID" id="8780092"/>
<dbReference type="SFLD" id="SFLDG01107">
    <property type="entry name" value="Uncharacterised_Radical_SAM_Su"/>
    <property type="match status" value="1"/>
</dbReference>
<dbReference type="SFLD" id="SFLDS00029">
    <property type="entry name" value="Radical_SAM"/>
    <property type="match status" value="1"/>
</dbReference>
<evidence type="ECO:0000259" key="7">
    <source>
        <dbReference type="PROSITE" id="PS51918"/>
    </source>
</evidence>
<keyword evidence="5" id="KW-0408">Iron</keyword>
<name>D3S2U0_FERPA</name>
<dbReference type="Pfam" id="PF04055">
    <property type="entry name" value="Radical_SAM"/>
    <property type="match status" value="1"/>
</dbReference>
<dbReference type="AlphaFoldDB" id="D3S2U0"/>
<dbReference type="KEGG" id="fpl:Ferp_2547"/>
<keyword evidence="3" id="KW-0949">S-adenosyl-L-methionine</keyword>
<evidence type="ECO:0000256" key="4">
    <source>
        <dbReference type="ARBA" id="ARBA00022723"/>
    </source>
</evidence>
<dbReference type="SMART" id="SM00729">
    <property type="entry name" value="Elp3"/>
    <property type="match status" value="1"/>
</dbReference>
<evidence type="ECO:0000313" key="9">
    <source>
        <dbReference type="Proteomes" id="UP000002613"/>
    </source>
</evidence>
<dbReference type="Proteomes" id="UP000002613">
    <property type="component" value="Chromosome"/>
</dbReference>
<evidence type="ECO:0000256" key="2">
    <source>
        <dbReference type="ARBA" id="ARBA00022485"/>
    </source>
</evidence>
<keyword evidence="6" id="KW-0411">Iron-sulfur</keyword>
<gene>
    <name evidence="8" type="ordered locus">Ferp_2547</name>
</gene>
<accession>D3S2U0</accession>
<dbReference type="HOGENOM" id="CLU_041526_0_0_2"/>
<dbReference type="PaxDb" id="589924-Ferp_2547"/>
<dbReference type="Gene3D" id="3.20.20.70">
    <property type="entry name" value="Aldolase class I"/>
    <property type="match status" value="1"/>
</dbReference>
<dbReference type="EMBL" id="CP001899">
    <property type="protein sequence ID" value="ADC66652.1"/>
    <property type="molecule type" value="Genomic_DNA"/>
</dbReference>
<reference evidence="8 9" key="2">
    <citation type="journal article" date="2011" name="Stand. Genomic Sci.">
        <title>Complete genome sequence of Ferroglobus placidus AEDII12DO.</title>
        <authorList>
            <person name="Anderson I."/>
            <person name="Risso C."/>
            <person name="Holmes D."/>
            <person name="Lucas S."/>
            <person name="Copeland A."/>
            <person name="Lapidus A."/>
            <person name="Cheng J.F."/>
            <person name="Bruce D."/>
            <person name="Goodwin L."/>
            <person name="Pitluck S."/>
            <person name="Saunders E."/>
            <person name="Brettin T."/>
            <person name="Detter J.C."/>
            <person name="Han C."/>
            <person name="Tapia R."/>
            <person name="Larimer F."/>
            <person name="Land M."/>
            <person name="Hauser L."/>
            <person name="Woyke T."/>
            <person name="Lovley D."/>
            <person name="Kyrpides N."/>
            <person name="Ivanova N."/>
        </authorList>
    </citation>
    <scope>NUCLEOTIDE SEQUENCE [LARGE SCALE GENOMIC DNA]</scope>
    <source>
        <strain evidence="9">DSM 10642 / AEDII12DO</strain>
    </source>
</reference>
<keyword evidence="2" id="KW-0004">4Fe-4S</keyword>
<dbReference type="NCBIfam" id="NF045502">
    <property type="entry name" value="variant_rSAM"/>
    <property type="match status" value="1"/>
</dbReference>
<evidence type="ECO:0000256" key="3">
    <source>
        <dbReference type="ARBA" id="ARBA00022691"/>
    </source>
</evidence>